<dbReference type="PANTHER" id="PTHR11669:SF20">
    <property type="entry name" value="REPLICATION FACTOR C SUBUNIT 4"/>
    <property type="match status" value="1"/>
</dbReference>
<evidence type="ECO:0000313" key="6">
    <source>
        <dbReference type="EMBL" id="ADO98949.1"/>
    </source>
</evidence>
<evidence type="ECO:0000256" key="4">
    <source>
        <dbReference type="HAMAP-Rule" id="MF_04162"/>
    </source>
</evidence>
<dbReference type="GO" id="GO:0006281">
    <property type="term" value="P:DNA repair"/>
    <property type="evidence" value="ECO:0007669"/>
    <property type="project" value="TreeGrafter"/>
</dbReference>
<dbReference type="InterPro" id="IPR046388">
    <property type="entry name" value="T4_Clamp_Loader_L"/>
</dbReference>
<dbReference type="Pfam" id="PF00004">
    <property type="entry name" value="AAA"/>
    <property type="match status" value="1"/>
</dbReference>
<dbReference type="GeneID" id="10329450"/>
<dbReference type="InterPro" id="IPR050238">
    <property type="entry name" value="DNA_Rep/Repair_Clamp_Loader"/>
</dbReference>
<dbReference type="PANTHER" id="PTHR11669">
    <property type="entry name" value="REPLICATION FACTOR C / DNA POLYMERASE III GAMMA-TAU SUBUNIT"/>
    <property type="match status" value="1"/>
</dbReference>
<feature type="binding site" evidence="4">
    <location>
        <begin position="26"/>
        <end position="29"/>
    </location>
    <ligand>
        <name>ATP</name>
        <dbReference type="ChEBI" id="CHEBI:30616"/>
    </ligand>
</feature>
<evidence type="ECO:0000256" key="2">
    <source>
        <dbReference type="ARBA" id="ARBA00022741"/>
    </source>
</evidence>
<dbReference type="Pfam" id="PF21328">
    <property type="entry name" value="Gp44_lid"/>
    <property type="match status" value="1"/>
</dbReference>
<dbReference type="Gene3D" id="1.10.8.60">
    <property type="match status" value="1"/>
</dbReference>
<dbReference type="GO" id="GO:0006261">
    <property type="term" value="P:DNA-templated DNA replication"/>
    <property type="evidence" value="ECO:0007669"/>
    <property type="project" value="TreeGrafter"/>
</dbReference>
<feature type="binding site" evidence="4">
    <location>
        <position position="219"/>
    </location>
    <ligand>
        <name>ATP</name>
        <dbReference type="ChEBI" id="CHEBI:30616"/>
    </ligand>
</feature>
<comment type="function">
    <text evidence="4">Forms the sliding-clamp-loader together with the small subunit. Functions as an ATPase enzyme. The clamp loader holds the clamp in an open conformation and places it onto the DNA. 4 ATP molecules must bind to the sliding-clamp-loader before the latter can open the sliding clamp. ATP hydrolysis triggers the detachment of the sliding clamp from the sliding-clamp-loader, freeing the sliding clamp to track along DNA.</text>
</comment>
<evidence type="ECO:0000256" key="3">
    <source>
        <dbReference type="ARBA" id="ARBA00022840"/>
    </source>
</evidence>
<dbReference type="InterPro" id="IPR003593">
    <property type="entry name" value="AAA+_ATPase"/>
</dbReference>
<proteinExistence type="inferred from homology"/>
<dbReference type="Gene3D" id="3.40.50.300">
    <property type="entry name" value="P-loop containing nucleotide triphosphate hydrolases"/>
    <property type="match status" value="1"/>
</dbReference>
<dbReference type="GO" id="GO:0003677">
    <property type="term" value="F:DNA binding"/>
    <property type="evidence" value="ECO:0007669"/>
    <property type="project" value="UniProtKB-UniRule"/>
</dbReference>
<keyword evidence="1" id="KW-0235">DNA replication</keyword>
<dbReference type="HAMAP" id="MF_04162">
    <property type="entry name" value="T4_Clamp_Loader_L"/>
    <property type="match status" value="1"/>
</dbReference>
<dbReference type="RefSeq" id="YP_004324985.1">
    <property type="nucleotide sequence ID" value="NC_015290.1"/>
</dbReference>
<keyword evidence="4" id="KW-1194">Viral DNA replication</keyword>
<dbReference type="GO" id="GO:0003689">
    <property type="term" value="F:DNA clamp loader activity"/>
    <property type="evidence" value="ECO:0007669"/>
    <property type="project" value="UniProtKB-UniRule"/>
</dbReference>
<comment type="similarity">
    <text evidence="4">Belongs to the Tevenvirinae sliding-clamp-loader large subunit family.</text>
</comment>
<dbReference type="EMBL" id="GU071103">
    <property type="protein sequence ID" value="ADO98949.1"/>
    <property type="molecule type" value="Genomic_DNA"/>
</dbReference>
<dbReference type="InterPro" id="IPR048815">
    <property type="entry name" value="Gp44_lid"/>
</dbReference>
<dbReference type="Gene3D" id="1.20.272.10">
    <property type="match status" value="1"/>
</dbReference>
<dbReference type="SMART" id="SM00382">
    <property type="entry name" value="AAA"/>
    <property type="match status" value="1"/>
</dbReference>
<dbReference type="InterPro" id="IPR027417">
    <property type="entry name" value="P-loop_NTPase"/>
</dbReference>
<dbReference type="OrthoDB" id="4962at10239"/>
<reference evidence="6 7" key="1">
    <citation type="journal article" date="2010" name="Environ. Microbiol.">
        <title>Genomic analysis of oceanic cyanobacterial myoviruses compared with T4-like myoviruses from diverse hosts and environments.</title>
        <authorList>
            <person name="Sullivan M.B."/>
            <person name="Huang K.H."/>
            <person name="Ignacio-Espinoza J.C."/>
            <person name="Berlin A.M."/>
            <person name="Kelly L."/>
            <person name="Weigele P.R."/>
            <person name="DeFrancesco A.S."/>
            <person name="Kern S.E."/>
            <person name="Thompson L.R."/>
            <person name="Young S."/>
            <person name="Yandava C."/>
            <person name="Fu R."/>
            <person name="Krastins B."/>
            <person name="Chase M."/>
            <person name="Sarracino D."/>
            <person name="Osburne M.S."/>
            <person name="Henn M.R."/>
            <person name="Chisholm S.W."/>
        </authorList>
    </citation>
    <scope>NUCLEOTIDE SEQUENCE [LARGE SCALE GENOMIC DNA]</scope>
    <source>
        <strain evidence="6">NATL1A-15</strain>
    </source>
</reference>
<dbReference type="SUPFAM" id="SSF52540">
    <property type="entry name" value="P-loop containing nucleoside triphosphate hydrolases"/>
    <property type="match status" value="1"/>
</dbReference>
<dbReference type="GO" id="GO:0005524">
    <property type="term" value="F:ATP binding"/>
    <property type="evidence" value="ECO:0007669"/>
    <property type="project" value="UniProtKB-UniRule"/>
</dbReference>
<dbReference type="KEGG" id="vg:10329450"/>
<keyword evidence="7" id="KW-1185">Reference proteome</keyword>
<comment type="subunit">
    <text evidence="4">The sliding-clamp-loader consists of 4 large subunits and 1 small subunit. Interacts with the sliding clamp; this interaction allows the sliding-clamp-loader to open the sliding clamp. Part of the replicase complex that includes the DNA polymerase, the polymerase clamp, the clamp loader complex, the single-stranded DNA binding protein, the primase, the helicase and the helicase assembly factor.</text>
</comment>
<evidence type="ECO:0000256" key="1">
    <source>
        <dbReference type="ARBA" id="ARBA00022705"/>
    </source>
</evidence>
<evidence type="ECO:0000259" key="5">
    <source>
        <dbReference type="SMART" id="SM00382"/>
    </source>
</evidence>
<dbReference type="InterPro" id="IPR003959">
    <property type="entry name" value="ATPase_AAA_core"/>
</dbReference>
<feature type="binding site" evidence="4">
    <location>
        <begin position="66"/>
        <end position="71"/>
    </location>
    <ligand>
        <name>ATP</name>
        <dbReference type="ChEBI" id="CHEBI:30616"/>
    </ligand>
</feature>
<keyword evidence="4" id="KW-0238">DNA-binding</keyword>
<organism evidence="6 7">
    <name type="scientific">Prochlorococcus phage P-SSM7</name>
    <dbReference type="NCBI Taxonomy" id="445688"/>
    <lineage>
        <taxon>Viruses</taxon>
        <taxon>Duplodnaviria</taxon>
        <taxon>Heunggongvirae</taxon>
        <taxon>Uroviricota</taxon>
        <taxon>Caudoviricetes</taxon>
        <taxon>Pantevenvirales</taxon>
        <taxon>Kyanoviridae</taxon>
        <taxon>Palaemonvirus</taxon>
        <taxon>Palaemonvirus pssm7</taxon>
    </lineage>
</organism>
<keyword evidence="3 4" id="KW-0067">ATP-binding</keyword>
<dbReference type="CDD" id="cd00009">
    <property type="entry name" value="AAA"/>
    <property type="match status" value="1"/>
</dbReference>
<dbReference type="EC" id="3.6.4.-" evidence="4"/>
<protein>
    <recommendedName>
        <fullName evidence="4">Sliding-clamp-loader large subunit</fullName>
        <ecNumber evidence="4">3.6.4.-</ecNumber>
    </recommendedName>
    <alternativeName>
        <fullName evidence="4">Clamp loader gp44 subunit</fullName>
    </alternativeName>
</protein>
<feature type="binding site" evidence="4">
    <location>
        <position position="38"/>
    </location>
    <ligand>
        <name>ATP</name>
        <dbReference type="ChEBI" id="CHEBI:30616"/>
    </ligand>
</feature>
<dbReference type="GO" id="GO:0016887">
    <property type="term" value="F:ATP hydrolysis activity"/>
    <property type="evidence" value="ECO:0007669"/>
    <property type="project" value="UniProtKB-UniRule"/>
</dbReference>
<dbReference type="Proteomes" id="UP000006532">
    <property type="component" value="Segment"/>
</dbReference>
<dbReference type="GO" id="GO:0039693">
    <property type="term" value="P:viral DNA genome replication"/>
    <property type="evidence" value="ECO:0007669"/>
    <property type="project" value="UniProtKB-UniRule"/>
</dbReference>
<name>E3SNS2_9CAUD</name>
<keyword evidence="4" id="KW-0378">Hydrolase</keyword>
<evidence type="ECO:0000313" key="7">
    <source>
        <dbReference type="Proteomes" id="UP000006532"/>
    </source>
</evidence>
<gene>
    <name evidence="6" type="primary">gp44</name>
    <name evidence="6" type="ORF">PSSM7_158</name>
</gene>
<keyword evidence="2 4" id="KW-0547">Nucleotide-binding</keyword>
<accession>E3SNS2</accession>
<sequence>MLLSSKVVALNTLLLWNLMPNDFLWVEKYRPKTIEDCILPTDVKSTFKGFVDQGEIPNLLLSGTAGVGKTTIAKALCNELGVDSYVINGSDEGRFLDTVRNQAKSFAATVSLTSTSRHKVLIIDEADNTTADVQLLLRASIEEFQKNCRFIFTCNFKNKIIEPLHSRTTVIDFNVRGKTKQTLAAEFFERCRDILSREKVRFNDKVVATVVQQYFPDFRRVLNELQRYSSTGDIDTGILATLGDAKIDTLVDALKNKKFNDVKKWVTQNLDSDPVSIMRKLYDNLSSVMDGPSVAAAVLIIAEYQYKSAFVVDQEINLLACLTQLMLECNFK</sequence>
<feature type="domain" description="AAA+ ATPase" evidence="5">
    <location>
        <begin position="55"/>
        <end position="178"/>
    </location>
</feature>